<sequence length="139" mass="15886">MEPALASASKSVFFKADSYVLKKPEVQAKLKEVWVNAMASQLVCPLQFSLGCLEGDENSDQKQQYAKVEKISKLSKMRLELEWRMRNCNQNFFFWRIRFVTYKPGGIIIEDCGVGKVSSSWRCANSIFPQEIHGQKGLD</sequence>
<dbReference type="EMBL" id="JBHFFA010000002">
    <property type="protein sequence ID" value="KAL2642092.1"/>
    <property type="molecule type" value="Genomic_DNA"/>
</dbReference>
<gene>
    <name evidence="1" type="ORF">R1flu_009679</name>
</gene>
<evidence type="ECO:0000313" key="2">
    <source>
        <dbReference type="Proteomes" id="UP001605036"/>
    </source>
</evidence>
<protein>
    <submittedName>
        <fullName evidence="1">Uncharacterized protein</fullName>
    </submittedName>
</protein>
<comment type="caution">
    <text evidence="1">The sequence shown here is derived from an EMBL/GenBank/DDBJ whole genome shotgun (WGS) entry which is preliminary data.</text>
</comment>
<dbReference type="Proteomes" id="UP001605036">
    <property type="component" value="Unassembled WGS sequence"/>
</dbReference>
<accession>A0ABD1Z6Z7</accession>
<reference evidence="1 2" key="1">
    <citation type="submission" date="2024-09" db="EMBL/GenBank/DDBJ databases">
        <title>Chromosome-scale assembly of Riccia fluitans.</title>
        <authorList>
            <person name="Paukszto L."/>
            <person name="Sawicki J."/>
            <person name="Karawczyk K."/>
            <person name="Piernik-Szablinska J."/>
            <person name="Szczecinska M."/>
            <person name="Mazdziarz M."/>
        </authorList>
    </citation>
    <scope>NUCLEOTIDE SEQUENCE [LARGE SCALE GENOMIC DNA]</scope>
    <source>
        <strain evidence="1">Rf_01</strain>
        <tissue evidence="1">Aerial parts of the thallus</tissue>
    </source>
</reference>
<organism evidence="1 2">
    <name type="scientific">Riccia fluitans</name>
    <dbReference type="NCBI Taxonomy" id="41844"/>
    <lineage>
        <taxon>Eukaryota</taxon>
        <taxon>Viridiplantae</taxon>
        <taxon>Streptophyta</taxon>
        <taxon>Embryophyta</taxon>
        <taxon>Marchantiophyta</taxon>
        <taxon>Marchantiopsida</taxon>
        <taxon>Marchantiidae</taxon>
        <taxon>Marchantiales</taxon>
        <taxon>Ricciaceae</taxon>
        <taxon>Riccia</taxon>
    </lineage>
</organism>
<dbReference type="AlphaFoldDB" id="A0ABD1Z6Z7"/>
<proteinExistence type="predicted"/>
<keyword evidence="2" id="KW-1185">Reference proteome</keyword>
<evidence type="ECO:0000313" key="1">
    <source>
        <dbReference type="EMBL" id="KAL2642092.1"/>
    </source>
</evidence>
<name>A0ABD1Z6Z7_9MARC</name>